<dbReference type="eggNOG" id="ENOG502S5GH">
    <property type="taxonomic scope" value="Eukaryota"/>
</dbReference>
<organism evidence="4 5">
    <name type="scientific">Tribolium castaneum</name>
    <name type="common">Red flour beetle</name>
    <dbReference type="NCBI Taxonomy" id="7070"/>
    <lineage>
        <taxon>Eukaryota</taxon>
        <taxon>Metazoa</taxon>
        <taxon>Ecdysozoa</taxon>
        <taxon>Arthropoda</taxon>
        <taxon>Hexapoda</taxon>
        <taxon>Insecta</taxon>
        <taxon>Pterygota</taxon>
        <taxon>Neoptera</taxon>
        <taxon>Endopterygota</taxon>
        <taxon>Coleoptera</taxon>
        <taxon>Polyphaga</taxon>
        <taxon>Cucujiformia</taxon>
        <taxon>Tenebrionidae</taxon>
        <taxon>Tenebrionidae incertae sedis</taxon>
        <taxon>Tribolium</taxon>
    </lineage>
</organism>
<evidence type="ECO:0000313" key="5">
    <source>
        <dbReference type="Proteomes" id="UP000007266"/>
    </source>
</evidence>
<feature type="domain" description="Transposable element P transposase-like RNase H C-terminal" evidence="3">
    <location>
        <begin position="306"/>
        <end position="330"/>
    </location>
</feature>
<dbReference type="InterPro" id="IPR048366">
    <property type="entry name" value="TNP-like_GBD"/>
</dbReference>
<name>D7EKB3_TRICA</name>
<dbReference type="PhylomeDB" id="D7EKB3"/>
<dbReference type="AlphaFoldDB" id="D7EKB3"/>
<evidence type="ECO:0000313" key="4">
    <source>
        <dbReference type="EMBL" id="EFA13074.1"/>
    </source>
</evidence>
<dbReference type="InterPro" id="IPR048365">
    <property type="entry name" value="TNP-like_RNaseH_N"/>
</dbReference>
<dbReference type="EMBL" id="KQ972733">
    <property type="protein sequence ID" value="EFA13074.1"/>
    <property type="molecule type" value="Genomic_DNA"/>
</dbReference>
<evidence type="ECO:0000259" key="2">
    <source>
        <dbReference type="Pfam" id="PF21788"/>
    </source>
</evidence>
<keyword evidence="5" id="KW-1185">Reference proteome</keyword>
<reference evidence="4 5" key="2">
    <citation type="journal article" date="2010" name="Nucleic Acids Res.">
        <title>BeetleBase in 2010: revisions to provide comprehensive genomic information for Tribolium castaneum.</title>
        <authorList>
            <person name="Kim H.S."/>
            <person name="Murphy T."/>
            <person name="Xia J."/>
            <person name="Caragea D."/>
            <person name="Park Y."/>
            <person name="Beeman R.W."/>
            <person name="Lorenzen M.D."/>
            <person name="Butcher S."/>
            <person name="Manak J.R."/>
            <person name="Brown S.J."/>
        </authorList>
    </citation>
    <scope>NUCLEOTIDE SEQUENCE [LARGE SCALE GENOMIC DNA]</scope>
    <source>
        <strain evidence="4 5">Georgia GA2</strain>
    </source>
</reference>
<dbReference type="STRING" id="7070.D7EKB3"/>
<dbReference type="OMA" id="KVWKPCQ"/>
<proteinExistence type="predicted"/>
<evidence type="ECO:0000259" key="3">
    <source>
        <dbReference type="Pfam" id="PF21789"/>
    </source>
</evidence>
<dbReference type="InParanoid" id="D7EKB3"/>
<feature type="domain" description="Transposable element P transposase-like RNase H" evidence="1">
    <location>
        <begin position="4"/>
        <end position="98"/>
    </location>
</feature>
<dbReference type="Pfam" id="PF21788">
    <property type="entry name" value="TNP-like_GBD"/>
    <property type="match status" value="1"/>
</dbReference>
<dbReference type="Pfam" id="PF21789">
    <property type="entry name" value="TNP-like_RNaseH_C"/>
    <property type="match status" value="1"/>
</dbReference>
<feature type="domain" description="Transposable element P transposase-like GTP-binding insertion" evidence="2">
    <location>
        <begin position="124"/>
        <end position="234"/>
    </location>
</feature>
<dbReference type="InterPro" id="IPR048367">
    <property type="entry name" value="TNP-like_RNaseH_C"/>
</dbReference>
<sequence>MSGLEKTVVIAFDEVKVKSLLEYDVAADEVVGPYNQMQVVMARSLFGKWKQPIYIGFDTKMTPSILFKIISELHKISFNVVACVSDCGGGNVGLWKNLEIDENKTFFINPQTNNNIYMFADAPHLLKLIRNWLIDHGFELENGDIINKEPLKKLFELTDSEINVCYKISEKHLIVDPQKRQNVILAAQLLSHTVGNALLRYKPGPDVKTSKNTGNFICDISKWFDIFNSYTKLGSIPTKCAYGVHLAEQNKHLDKMLHTFETMRPIGKSKNILQRFQKGLIMSIRSLQLLFNDMKSHLQAQFICTHKLNQDCLEIFFSQIRSRGPNEHPSPLTAIARIRMITLGKNPGVLGAQTNTVDANTEEYVAASVMETANIN</sequence>
<dbReference type="HOGENOM" id="CLU_736374_0_0_1"/>
<dbReference type="Proteomes" id="UP000007266">
    <property type="component" value="Unassembled WGS sequence"/>
</dbReference>
<reference evidence="4 5" key="1">
    <citation type="journal article" date="2008" name="Nature">
        <title>The genome of the model beetle and pest Tribolium castaneum.</title>
        <authorList>
            <consortium name="Tribolium Genome Sequencing Consortium"/>
            <person name="Richards S."/>
            <person name="Gibbs R.A."/>
            <person name="Weinstock G.M."/>
            <person name="Brown S.J."/>
            <person name="Denell R."/>
            <person name="Beeman R.W."/>
            <person name="Gibbs R."/>
            <person name="Beeman R.W."/>
            <person name="Brown S.J."/>
            <person name="Bucher G."/>
            <person name="Friedrich M."/>
            <person name="Grimmelikhuijzen C.J."/>
            <person name="Klingler M."/>
            <person name="Lorenzen M."/>
            <person name="Richards S."/>
            <person name="Roth S."/>
            <person name="Schroder R."/>
            <person name="Tautz D."/>
            <person name="Zdobnov E.M."/>
            <person name="Muzny D."/>
            <person name="Gibbs R.A."/>
            <person name="Weinstock G.M."/>
            <person name="Attaway T."/>
            <person name="Bell S."/>
            <person name="Buhay C.J."/>
            <person name="Chandrabose M.N."/>
            <person name="Chavez D."/>
            <person name="Clerk-Blankenburg K.P."/>
            <person name="Cree A."/>
            <person name="Dao M."/>
            <person name="Davis C."/>
            <person name="Chacko J."/>
            <person name="Dinh H."/>
            <person name="Dugan-Rocha S."/>
            <person name="Fowler G."/>
            <person name="Garner T.T."/>
            <person name="Garnes J."/>
            <person name="Gnirke A."/>
            <person name="Hawes A."/>
            <person name="Hernandez J."/>
            <person name="Hines S."/>
            <person name="Holder M."/>
            <person name="Hume J."/>
            <person name="Jhangiani S.N."/>
            <person name="Joshi V."/>
            <person name="Khan Z.M."/>
            <person name="Jackson L."/>
            <person name="Kovar C."/>
            <person name="Kowis A."/>
            <person name="Lee S."/>
            <person name="Lewis L.R."/>
            <person name="Margolis J."/>
            <person name="Morgan M."/>
            <person name="Nazareth L.V."/>
            <person name="Nguyen N."/>
            <person name="Okwuonu G."/>
            <person name="Parker D."/>
            <person name="Richards S."/>
            <person name="Ruiz S.J."/>
            <person name="Santibanez J."/>
            <person name="Savard J."/>
            <person name="Scherer S.E."/>
            <person name="Schneider B."/>
            <person name="Sodergren E."/>
            <person name="Tautz D."/>
            <person name="Vattahil S."/>
            <person name="Villasana D."/>
            <person name="White C.S."/>
            <person name="Wright R."/>
            <person name="Park Y."/>
            <person name="Beeman R.W."/>
            <person name="Lord J."/>
            <person name="Oppert B."/>
            <person name="Lorenzen M."/>
            <person name="Brown S."/>
            <person name="Wang L."/>
            <person name="Savard J."/>
            <person name="Tautz D."/>
            <person name="Richards S."/>
            <person name="Weinstock G."/>
            <person name="Gibbs R.A."/>
            <person name="Liu Y."/>
            <person name="Worley K."/>
            <person name="Weinstock G."/>
            <person name="Elsik C.G."/>
            <person name="Reese J.T."/>
            <person name="Elhaik E."/>
            <person name="Landan G."/>
            <person name="Graur D."/>
            <person name="Arensburger P."/>
            <person name="Atkinson P."/>
            <person name="Beeman R.W."/>
            <person name="Beidler J."/>
            <person name="Brown S.J."/>
            <person name="Demuth J.P."/>
            <person name="Drury D.W."/>
            <person name="Du Y.Z."/>
            <person name="Fujiwara H."/>
            <person name="Lorenzen M."/>
            <person name="Maselli V."/>
            <person name="Osanai M."/>
            <person name="Park Y."/>
            <person name="Robertson H.M."/>
            <person name="Tu Z."/>
            <person name="Wang J.J."/>
            <person name="Wang S."/>
            <person name="Richards S."/>
            <person name="Song H."/>
            <person name="Zhang L."/>
            <person name="Sodergren E."/>
            <person name="Werner D."/>
            <person name="Stanke M."/>
            <person name="Morgenstern B."/>
            <person name="Solovyev V."/>
            <person name="Kosarev P."/>
            <person name="Brown G."/>
            <person name="Chen H.C."/>
            <person name="Ermolaeva O."/>
            <person name="Hlavina W."/>
            <person name="Kapustin Y."/>
            <person name="Kiryutin B."/>
            <person name="Kitts P."/>
            <person name="Maglott D."/>
            <person name="Pruitt K."/>
            <person name="Sapojnikov V."/>
            <person name="Souvorov A."/>
            <person name="Mackey A.J."/>
            <person name="Waterhouse R.M."/>
            <person name="Wyder S."/>
            <person name="Zdobnov E.M."/>
            <person name="Zdobnov E.M."/>
            <person name="Wyder S."/>
            <person name="Kriventseva E.V."/>
            <person name="Kadowaki T."/>
            <person name="Bork P."/>
            <person name="Aranda M."/>
            <person name="Bao R."/>
            <person name="Beermann A."/>
            <person name="Berns N."/>
            <person name="Bolognesi R."/>
            <person name="Bonneton F."/>
            <person name="Bopp D."/>
            <person name="Brown S.J."/>
            <person name="Bucher G."/>
            <person name="Butts T."/>
            <person name="Chaumot A."/>
            <person name="Denell R.E."/>
            <person name="Ferrier D.E."/>
            <person name="Friedrich M."/>
            <person name="Gordon C.M."/>
            <person name="Jindra M."/>
            <person name="Klingler M."/>
            <person name="Lan Q."/>
            <person name="Lattorff H.M."/>
            <person name="Laudet V."/>
            <person name="von Levetsow C."/>
            <person name="Liu Z."/>
            <person name="Lutz R."/>
            <person name="Lynch J.A."/>
            <person name="da Fonseca R.N."/>
            <person name="Posnien N."/>
            <person name="Reuter R."/>
            <person name="Roth S."/>
            <person name="Savard J."/>
            <person name="Schinko J.B."/>
            <person name="Schmitt C."/>
            <person name="Schoppmeier M."/>
            <person name="Schroder R."/>
            <person name="Shippy T.D."/>
            <person name="Simonnet F."/>
            <person name="Marques-Souza H."/>
            <person name="Tautz D."/>
            <person name="Tomoyasu Y."/>
            <person name="Trauner J."/>
            <person name="Van der Zee M."/>
            <person name="Vervoort M."/>
            <person name="Wittkopp N."/>
            <person name="Wimmer E.A."/>
            <person name="Yang X."/>
            <person name="Jones A.K."/>
            <person name="Sattelle D.B."/>
            <person name="Ebert P.R."/>
            <person name="Nelson D."/>
            <person name="Scott J.G."/>
            <person name="Beeman R.W."/>
            <person name="Muthukrishnan S."/>
            <person name="Kramer K.J."/>
            <person name="Arakane Y."/>
            <person name="Beeman R.W."/>
            <person name="Zhu Q."/>
            <person name="Hogenkamp D."/>
            <person name="Dixit R."/>
            <person name="Oppert B."/>
            <person name="Jiang H."/>
            <person name="Zou Z."/>
            <person name="Marshall J."/>
            <person name="Elpidina E."/>
            <person name="Vinokurov K."/>
            <person name="Oppert C."/>
            <person name="Zou Z."/>
            <person name="Evans J."/>
            <person name="Lu Z."/>
            <person name="Zhao P."/>
            <person name="Sumathipala N."/>
            <person name="Altincicek B."/>
            <person name="Vilcinskas A."/>
            <person name="Williams M."/>
            <person name="Hultmark D."/>
            <person name="Hetru C."/>
            <person name="Jiang H."/>
            <person name="Grimmelikhuijzen C.J."/>
            <person name="Hauser F."/>
            <person name="Cazzamali G."/>
            <person name="Williamson M."/>
            <person name="Park Y."/>
            <person name="Li B."/>
            <person name="Tanaka Y."/>
            <person name="Predel R."/>
            <person name="Neupert S."/>
            <person name="Schachtner J."/>
            <person name="Verleyen P."/>
            <person name="Raible F."/>
            <person name="Bork P."/>
            <person name="Friedrich M."/>
            <person name="Walden K.K."/>
            <person name="Robertson H.M."/>
            <person name="Angeli S."/>
            <person name="Foret S."/>
            <person name="Bucher G."/>
            <person name="Schuetz S."/>
            <person name="Maleszka R."/>
            <person name="Wimmer E.A."/>
            <person name="Beeman R.W."/>
            <person name="Lorenzen M."/>
            <person name="Tomoyasu Y."/>
            <person name="Miller S.C."/>
            <person name="Grossmann D."/>
            <person name="Bucher G."/>
        </authorList>
    </citation>
    <scope>NUCLEOTIDE SEQUENCE [LARGE SCALE GENOMIC DNA]</scope>
    <source>
        <strain evidence="4 5">Georgia GA2</strain>
    </source>
</reference>
<evidence type="ECO:0000259" key="1">
    <source>
        <dbReference type="Pfam" id="PF21787"/>
    </source>
</evidence>
<accession>D7EKB3</accession>
<gene>
    <name evidence="4" type="primary">GLEAN_06873</name>
    <name evidence="4" type="ORF">TcasGA2_TC006873</name>
</gene>
<dbReference type="Pfam" id="PF21787">
    <property type="entry name" value="TNP-like_RNaseH_N"/>
    <property type="match status" value="1"/>
</dbReference>
<protein>
    <submittedName>
        <fullName evidence="4">Transposable element P transposase-like Protein</fullName>
    </submittedName>
</protein>